<protein>
    <recommendedName>
        <fullName evidence="3">Integrase catalytic domain-containing protein</fullName>
    </recommendedName>
</protein>
<dbReference type="AlphaFoldDB" id="A0A9Q3BGT0"/>
<dbReference type="EMBL" id="AVOT02000933">
    <property type="protein sequence ID" value="MBW0465019.1"/>
    <property type="molecule type" value="Genomic_DNA"/>
</dbReference>
<dbReference type="Proteomes" id="UP000765509">
    <property type="component" value="Unassembled WGS sequence"/>
</dbReference>
<reference evidence="1" key="1">
    <citation type="submission" date="2021-03" db="EMBL/GenBank/DDBJ databases">
        <title>Draft genome sequence of rust myrtle Austropuccinia psidii MF-1, a brazilian biotype.</title>
        <authorList>
            <person name="Quecine M.C."/>
            <person name="Pachon D.M.R."/>
            <person name="Bonatelli M.L."/>
            <person name="Correr F.H."/>
            <person name="Franceschini L.M."/>
            <person name="Leite T.F."/>
            <person name="Margarido G.R.A."/>
            <person name="Almeida C.A."/>
            <person name="Ferrarezi J.A."/>
            <person name="Labate C.A."/>
        </authorList>
    </citation>
    <scope>NUCLEOTIDE SEQUENCE</scope>
    <source>
        <strain evidence="1">MF-1</strain>
    </source>
</reference>
<dbReference type="InterPro" id="IPR012337">
    <property type="entry name" value="RNaseH-like_sf"/>
</dbReference>
<name>A0A9Q3BGT0_9BASI</name>
<keyword evidence="2" id="KW-1185">Reference proteome</keyword>
<evidence type="ECO:0000313" key="1">
    <source>
        <dbReference type="EMBL" id="MBW0465019.1"/>
    </source>
</evidence>
<proteinExistence type="predicted"/>
<evidence type="ECO:0008006" key="3">
    <source>
        <dbReference type="Google" id="ProtNLM"/>
    </source>
</evidence>
<comment type="caution">
    <text evidence="1">The sequence shown here is derived from an EMBL/GenBank/DDBJ whole genome shotgun (WGS) entry which is preliminary data.</text>
</comment>
<dbReference type="SUPFAM" id="SSF53098">
    <property type="entry name" value="Ribonuclease H-like"/>
    <property type="match status" value="1"/>
</dbReference>
<gene>
    <name evidence="1" type="ORF">O181_004734</name>
</gene>
<evidence type="ECO:0000313" key="2">
    <source>
        <dbReference type="Proteomes" id="UP000765509"/>
    </source>
</evidence>
<sequence>MFGYHISPVLYAPTGPVNLTSVSQLVDHDIKPHYKNDTFLIKCGSSVVSAFNWDGNLYSNQHQSQVNLAHPSEEKDWHTLMGHPSDRYLECLLTQLGINERFTSSKNCKICSKSKIQKKPHKSMLPQTSKPFYKINSNTLEISPTTRRGHRCILVLIDDYTSIFPFTSWRRIHSLKLKNYFLNAGTSIEKGAPNSPQTNGVAERLNRYLLFKIR</sequence>
<organism evidence="1 2">
    <name type="scientific">Austropuccinia psidii MF-1</name>
    <dbReference type="NCBI Taxonomy" id="1389203"/>
    <lineage>
        <taxon>Eukaryota</taxon>
        <taxon>Fungi</taxon>
        <taxon>Dikarya</taxon>
        <taxon>Basidiomycota</taxon>
        <taxon>Pucciniomycotina</taxon>
        <taxon>Pucciniomycetes</taxon>
        <taxon>Pucciniales</taxon>
        <taxon>Sphaerophragmiaceae</taxon>
        <taxon>Austropuccinia</taxon>
    </lineage>
</organism>
<accession>A0A9Q3BGT0</accession>
<dbReference type="OrthoDB" id="2506384at2759"/>